<dbReference type="RefSeq" id="WP_209143299.1">
    <property type="nucleotide sequence ID" value="NZ_JAGHKO010000014.1"/>
</dbReference>
<dbReference type="PANTHER" id="PTHR42535">
    <property type="entry name" value="OOKINETE PROTEIN, PUTATIVE-RELATED"/>
    <property type="match status" value="1"/>
</dbReference>
<feature type="signal peptide" evidence="1">
    <location>
        <begin position="1"/>
        <end position="22"/>
    </location>
</feature>
<name>A0ABS3Z3G9_9BACT</name>
<dbReference type="Pfam" id="PF13385">
    <property type="entry name" value="Laminin_G_3"/>
    <property type="match status" value="1"/>
</dbReference>
<comment type="caution">
    <text evidence="2">The sequence shown here is derived from an EMBL/GenBank/DDBJ whole genome shotgun (WGS) entry which is preliminary data.</text>
</comment>
<dbReference type="InterPro" id="IPR013320">
    <property type="entry name" value="ConA-like_dom_sf"/>
</dbReference>
<evidence type="ECO:0000313" key="2">
    <source>
        <dbReference type="EMBL" id="MBO9204583.1"/>
    </source>
</evidence>
<proteinExistence type="predicted"/>
<feature type="chain" id="PRO_5045717406" evidence="1">
    <location>
        <begin position="23"/>
        <end position="280"/>
    </location>
</feature>
<gene>
    <name evidence="2" type="ORF">J7I42_30125</name>
</gene>
<dbReference type="PROSITE" id="PS51257">
    <property type="entry name" value="PROKAR_LIPOPROTEIN"/>
    <property type="match status" value="1"/>
</dbReference>
<dbReference type="SUPFAM" id="SSF49899">
    <property type="entry name" value="Concanavalin A-like lectins/glucanases"/>
    <property type="match status" value="1"/>
</dbReference>
<organism evidence="2 3">
    <name type="scientific">Niastella soli</name>
    <dbReference type="NCBI Taxonomy" id="2821487"/>
    <lineage>
        <taxon>Bacteria</taxon>
        <taxon>Pseudomonadati</taxon>
        <taxon>Bacteroidota</taxon>
        <taxon>Chitinophagia</taxon>
        <taxon>Chitinophagales</taxon>
        <taxon>Chitinophagaceae</taxon>
        <taxon>Niastella</taxon>
    </lineage>
</organism>
<accession>A0ABS3Z3G9</accession>
<sequence length="280" mass="30588">MKIVAWCLSALVVLVSLTTACKKDPKPSDPVVVHDTLIVKDTVIVNPPPPVCTPNLTKGLLAYYPFNGNFNDESGNGNNGTAFNGAFITSDFAGKLNSCAGFDGINDYVKVPGSSKLNSDTVTVSFQVMANTVNRFYAMVSRQNFETANSTCFSIHHMSATDSTITFSTPRPDDCSVIYNNPEPTFWGYSMGPIRPTKWYNIICSYAGGVQRIYVNGVLESALTKAWKNARKCDNGDLMIGGWWKNDLGSINGKIDEVRLYNRVLTECEIAKLAEGFTGN</sequence>
<dbReference type="Gene3D" id="2.60.120.200">
    <property type="match status" value="1"/>
</dbReference>
<reference evidence="2 3" key="1">
    <citation type="submission" date="2021-03" db="EMBL/GenBank/DDBJ databases">
        <title>Assistant Professor.</title>
        <authorList>
            <person name="Huq M.A."/>
        </authorList>
    </citation>
    <scope>NUCLEOTIDE SEQUENCE [LARGE SCALE GENOMIC DNA]</scope>
    <source>
        <strain evidence="2 3">MAH-29</strain>
    </source>
</reference>
<dbReference type="EMBL" id="JAGHKO010000014">
    <property type="protein sequence ID" value="MBO9204583.1"/>
    <property type="molecule type" value="Genomic_DNA"/>
</dbReference>
<evidence type="ECO:0000256" key="1">
    <source>
        <dbReference type="SAM" id="SignalP"/>
    </source>
</evidence>
<dbReference type="PANTHER" id="PTHR42535:SF2">
    <property type="entry name" value="CHROMOSOME UNDETERMINED SCAFFOLD_146, WHOLE GENOME SHOTGUN SEQUENCE"/>
    <property type="match status" value="1"/>
</dbReference>
<keyword evidence="3" id="KW-1185">Reference proteome</keyword>
<dbReference type="Proteomes" id="UP000677244">
    <property type="component" value="Unassembled WGS sequence"/>
</dbReference>
<protein>
    <submittedName>
        <fullName evidence="2">LamG domain-containing protein</fullName>
    </submittedName>
</protein>
<keyword evidence="1" id="KW-0732">Signal</keyword>
<evidence type="ECO:0000313" key="3">
    <source>
        <dbReference type="Proteomes" id="UP000677244"/>
    </source>
</evidence>